<dbReference type="PANTHER" id="PTHR10073:SF12">
    <property type="entry name" value="DNA MISMATCH REPAIR PROTEIN MLH1"/>
    <property type="match status" value="1"/>
</dbReference>
<gene>
    <name evidence="5 8" type="primary">mutL</name>
    <name evidence="8" type="ORF">FRZ67_13585</name>
</gene>
<dbReference type="Pfam" id="PF13589">
    <property type="entry name" value="HATPase_c_3"/>
    <property type="match status" value="1"/>
</dbReference>
<dbReference type="InterPro" id="IPR020568">
    <property type="entry name" value="Ribosomal_Su5_D2-typ_SF"/>
</dbReference>
<evidence type="ECO:0000256" key="5">
    <source>
        <dbReference type="HAMAP-Rule" id="MF_00149"/>
    </source>
</evidence>
<keyword evidence="9" id="KW-1185">Reference proteome</keyword>
<keyword evidence="4 5" id="KW-0234">DNA repair</keyword>
<dbReference type="GO" id="GO:0140664">
    <property type="term" value="F:ATP-dependent DNA damage sensor activity"/>
    <property type="evidence" value="ECO:0007669"/>
    <property type="project" value="InterPro"/>
</dbReference>
<dbReference type="InterPro" id="IPR042120">
    <property type="entry name" value="MutL_C_dimsub"/>
</dbReference>
<keyword evidence="8" id="KW-0540">Nuclease</keyword>
<dbReference type="Pfam" id="PF01119">
    <property type="entry name" value="DNA_mis_repair"/>
    <property type="match status" value="1"/>
</dbReference>
<dbReference type="SUPFAM" id="SSF54211">
    <property type="entry name" value="Ribosomal protein S5 domain 2-like"/>
    <property type="match status" value="1"/>
</dbReference>
<dbReference type="Gene3D" id="3.30.1370.100">
    <property type="entry name" value="MutL, C-terminal domain, regulatory subdomain"/>
    <property type="match status" value="1"/>
</dbReference>
<evidence type="ECO:0000256" key="3">
    <source>
        <dbReference type="ARBA" id="ARBA00022763"/>
    </source>
</evidence>
<dbReference type="FunFam" id="3.30.565.10:FF:000003">
    <property type="entry name" value="DNA mismatch repair endonuclease MutL"/>
    <property type="match status" value="1"/>
</dbReference>
<sequence length="619" mass="69262">MADIIQLLPDNIANQIAAGEVIQRPASAVKELLENAVDAGATHIQLIVNDAGKALVQVIDNGKGMSETDARMSFERHATSKIKVIDDLFHIKTMGFRGEALASIAAVAQVELKTRRAEDELGTYIEIENSAVKKQEPCAAAIGTSISMKNVFFNVPARRNFLKSNPAETRHIVDEFIRVALSFPNIFFSLTSNGQQVFHLEAGTLKQRVTQILGNQYAAKLVNIKEETDYMNIYGFVGKPDTARKTRGEQYFFVNNRFIRSAYLNHAVMSAFDEMIAKDSFPMYVLFIDLDPSQIDINVHPTKQEIKFEDEKIIYAFVQAAVKHALAQFSIAPSLDFSLNAEIQQLDAVSKPFTSDKQESVAASSSLFKTFTQKNQAHFIEPTERSELKHWKDFFVNRDSSMTNGDAEKIQSTIDRQLSTDNLSNSKNKLAADALLLQLHNTYIIAPTQSGFLLVHQQLAHERILYERYSAAIHGKKMATQQSLFPVTVELGAQDAALLHDLIPDLQSLGYTVEPFGNNAFVIQGTPADVQQGNEKHAIELLVEQFKHFSSDIKFSKREKLVRCMARQQAIKAGQQLTQKEMTTLVEALFECTTANVTATGSPTYIEFKEDYLDRMFGR</sequence>
<evidence type="ECO:0000259" key="6">
    <source>
        <dbReference type="SMART" id="SM00853"/>
    </source>
</evidence>
<dbReference type="GO" id="GO:0032300">
    <property type="term" value="C:mismatch repair complex"/>
    <property type="evidence" value="ECO:0007669"/>
    <property type="project" value="InterPro"/>
</dbReference>
<dbReference type="SMART" id="SM00853">
    <property type="entry name" value="MutL_C"/>
    <property type="match status" value="1"/>
</dbReference>
<dbReference type="OrthoDB" id="9763467at2"/>
<keyword evidence="3 5" id="KW-0227">DNA damage</keyword>
<dbReference type="GO" id="GO:0030983">
    <property type="term" value="F:mismatched DNA binding"/>
    <property type="evidence" value="ECO:0007669"/>
    <property type="project" value="InterPro"/>
</dbReference>
<dbReference type="InterPro" id="IPR002099">
    <property type="entry name" value="MutL/Mlh/PMS"/>
</dbReference>
<dbReference type="CDD" id="cd00782">
    <property type="entry name" value="MutL_Trans"/>
    <property type="match status" value="1"/>
</dbReference>
<dbReference type="SUPFAM" id="SSF55874">
    <property type="entry name" value="ATPase domain of HSP90 chaperone/DNA topoisomerase II/histidine kinase"/>
    <property type="match status" value="1"/>
</dbReference>
<feature type="domain" description="MutL C-terminal dimerisation" evidence="6">
    <location>
        <begin position="435"/>
        <end position="577"/>
    </location>
</feature>
<dbReference type="GO" id="GO:0006298">
    <property type="term" value="P:mismatch repair"/>
    <property type="evidence" value="ECO:0007669"/>
    <property type="project" value="UniProtKB-UniRule"/>
</dbReference>
<keyword evidence="8" id="KW-0255">Endonuclease</keyword>
<dbReference type="InterPro" id="IPR014790">
    <property type="entry name" value="MutL_C"/>
</dbReference>
<dbReference type="InterPro" id="IPR036890">
    <property type="entry name" value="HATPase_C_sf"/>
</dbReference>
<dbReference type="Gene3D" id="3.30.1540.20">
    <property type="entry name" value="MutL, C-terminal domain, dimerisation subdomain"/>
    <property type="match status" value="1"/>
</dbReference>
<dbReference type="CDD" id="cd16926">
    <property type="entry name" value="HATPase_MutL-MLH-PMS-like"/>
    <property type="match status" value="1"/>
</dbReference>
<dbReference type="NCBIfam" id="TIGR00585">
    <property type="entry name" value="mutl"/>
    <property type="match status" value="1"/>
</dbReference>
<evidence type="ECO:0000313" key="8">
    <source>
        <dbReference type="EMBL" id="QEC68280.1"/>
    </source>
</evidence>
<dbReference type="Gene3D" id="3.30.565.10">
    <property type="entry name" value="Histidine kinase-like ATPase, C-terminal domain"/>
    <property type="match status" value="1"/>
</dbReference>
<dbReference type="Pfam" id="PF08676">
    <property type="entry name" value="MutL_C"/>
    <property type="match status" value="1"/>
</dbReference>
<evidence type="ECO:0000256" key="1">
    <source>
        <dbReference type="ARBA" id="ARBA00006082"/>
    </source>
</evidence>
<dbReference type="InterPro" id="IPR013507">
    <property type="entry name" value="DNA_mismatch_S5_2-like"/>
</dbReference>
<dbReference type="Proteomes" id="UP000321533">
    <property type="component" value="Chromosome"/>
</dbReference>
<dbReference type="RefSeq" id="WP_147190128.1">
    <property type="nucleotide sequence ID" value="NZ_CP042435.1"/>
</dbReference>
<comment type="function">
    <text evidence="5">This protein is involved in the repair of mismatches in DNA. It is required for dam-dependent methyl-directed DNA mismatch repair. May act as a 'molecular matchmaker', a protein that promotes the formation of a stable complex between two or more DNA-binding proteins in an ATP-dependent manner without itself being part of a final effector complex.</text>
</comment>
<proteinExistence type="inferred from homology"/>
<accession>A0A5B8V9T4</accession>
<evidence type="ECO:0000256" key="2">
    <source>
        <dbReference type="ARBA" id="ARBA00021975"/>
    </source>
</evidence>
<dbReference type="GO" id="GO:0004519">
    <property type="term" value="F:endonuclease activity"/>
    <property type="evidence" value="ECO:0007669"/>
    <property type="project" value="UniProtKB-KW"/>
</dbReference>
<dbReference type="SUPFAM" id="SSF118116">
    <property type="entry name" value="DNA mismatch repair protein MutL"/>
    <property type="match status" value="1"/>
</dbReference>
<dbReference type="PANTHER" id="PTHR10073">
    <property type="entry name" value="DNA MISMATCH REPAIR PROTEIN MLH, PMS, MUTL"/>
    <property type="match status" value="1"/>
</dbReference>
<dbReference type="Gene3D" id="3.30.230.10">
    <property type="match status" value="1"/>
</dbReference>
<reference evidence="8 9" key="1">
    <citation type="journal article" date="2016" name="Int. J. Syst. Evol. Microbiol.">
        <title>Panacibacter ginsenosidivorans gen. nov., sp. nov., with ginsenoside converting activity isolated from soil of a ginseng field.</title>
        <authorList>
            <person name="Siddiqi M.Z."/>
            <person name="Muhammad Shafi S."/>
            <person name="Choi K.D."/>
            <person name="Im W.T."/>
        </authorList>
    </citation>
    <scope>NUCLEOTIDE SEQUENCE [LARGE SCALE GENOMIC DNA]</scope>
    <source>
        <strain evidence="8 9">Gsoil1550</strain>
    </source>
</reference>
<comment type="similarity">
    <text evidence="1 5">Belongs to the DNA mismatch repair MutL/HexB family.</text>
</comment>
<organism evidence="8 9">
    <name type="scientific">Panacibacter ginsenosidivorans</name>
    <dbReference type="NCBI Taxonomy" id="1813871"/>
    <lineage>
        <taxon>Bacteria</taxon>
        <taxon>Pseudomonadati</taxon>
        <taxon>Bacteroidota</taxon>
        <taxon>Chitinophagia</taxon>
        <taxon>Chitinophagales</taxon>
        <taxon>Chitinophagaceae</taxon>
        <taxon>Panacibacter</taxon>
    </lineage>
</organism>
<dbReference type="HAMAP" id="MF_00149">
    <property type="entry name" value="DNA_mis_repair"/>
    <property type="match status" value="1"/>
</dbReference>
<dbReference type="GO" id="GO:0016887">
    <property type="term" value="F:ATP hydrolysis activity"/>
    <property type="evidence" value="ECO:0007669"/>
    <property type="project" value="InterPro"/>
</dbReference>
<dbReference type="InterPro" id="IPR014762">
    <property type="entry name" value="DNA_mismatch_repair_CS"/>
</dbReference>
<dbReference type="PROSITE" id="PS00058">
    <property type="entry name" value="DNA_MISMATCH_REPAIR_1"/>
    <property type="match status" value="1"/>
</dbReference>
<dbReference type="InterPro" id="IPR020667">
    <property type="entry name" value="DNA_mismatch_repair_MutL"/>
</dbReference>
<dbReference type="SMART" id="SM01340">
    <property type="entry name" value="DNA_mis_repair"/>
    <property type="match status" value="1"/>
</dbReference>
<dbReference type="AlphaFoldDB" id="A0A5B8V9T4"/>
<dbReference type="GO" id="GO:0005524">
    <property type="term" value="F:ATP binding"/>
    <property type="evidence" value="ECO:0007669"/>
    <property type="project" value="InterPro"/>
</dbReference>
<feature type="domain" description="DNA mismatch repair protein S5" evidence="7">
    <location>
        <begin position="209"/>
        <end position="327"/>
    </location>
</feature>
<protein>
    <recommendedName>
        <fullName evidence="2 5">DNA mismatch repair protein MutL</fullName>
    </recommendedName>
</protein>
<dbReference type="InterPro" id="IPR037198">
    <property type="entry name" value="MutL_C_sf"/>
</dbReference>
<dbReference type="InterPro" id="IPR038973">
    <property type="entry name" value="MutL/Mlh/Pms-like"/>
</dbReference>
<dbReference type="InterPro" id="IPR042121">
    <property type="entry name" value="MutL_C_regsub"/>
</dbReference>
<keyword evidence="8" id="KW-0378">Hydrolase</keyword>
<evidence type="ECO:0000313" key="9">
    <source>
        <dbReference type="Proteomes" id="UP000321533"/>
    </source>
</evidence>
<evidence type="ECO:0000256" key="4">
    <source>
        <dbReference type="ARBA" id="ARBA00023204"/>
    </source>
</evidence>
<dbReference type="KEGG" id="pgin:FRZ67_13585"/>
<evidence type="ECO:0000259" key="7">
    <source>
        <dbReference type="SMART" id="SM01340"/>
    </source>
</evidence>
<dbReference type="EMBL" id="CP042435">
    <property type="protein sequence ID" value="QEC68280.1"/>
    <property type="molecule type" value="Genomic_DNA"/>
</dbReference>
<dbReference type="InterPro" id="IPR014721">
    <property type="entry name" value="Ribsml_uS5_D2-typ_fold_subgr"/>
</dbReference>
<name>A0A5B8V9T4_9BACT</name>